<evidence type="ECO:0000256" key="9">
    <source>
        <dbReference type="PIRSR" id="PIRSR002560-1"/>
    </source>
</evidence>
<comment type="catalytic activity">
    <reaction evidence="7">
        <text>Fe(2+)(in) = Fe(2+)(out)</text>
        <dbReference type="Rhea" id="RHEA:28486"/>
        <dbReference type="ChEBI" id="CHEBI:29033"/>
    </reaction>
</comment>
<sequence length="165" mass="18920">MYEKSVLLLQKAVADELSAIHQYMYFHFHCNDQGLKLLASLFQRTAIEEMIHIERIAERILFLGGDVDMEPSSPVERIRDIKQMLTKAREMEEAAIRNYNQFALDVGSDSATRNLFEGLVADEEQHFDEYGNENNNIERFGDSYLAQQAMENSRKVGTPEGNAAR</sequence>
<comment type="catalytic activity">
    <reaction evidence="8">
        <text>4 Fe(2+) + O2 + 4 H(+) = 4 Fe(3+) + 2 H2O</text>
        <dbReference type="Rhea" id="RHEA:11148"/>
        <dbReference type="ChEBI" id="CHEBI:15377"/>
        <dbReference type="ChEBI" id="CHEBI:15378"/>
        <dbReference type="ChEBI" id="CHEBI:15379"/>
        <dbReference type="ChEBI" id="CHEBI:29033"/>
        <dbReference type="ChEBI" id="CHEBI:29034"/>
        <dbReference type="EC" id="1.16.3.1"/>
    </reaction>
</comment>
<reference evidence="11" key="1">
    <citation type="submission" date="2019-02" db="EMBL/GenBank/DDBJ databases">
        <authorList>
            <person name="Gruber-Vodicka R. H."/>
            <person name="Seah K. B. B."/>
        </authorList>
    </citation>
    <scope>NUCLEOTIDE SEQUENCE</scope>
    <source>
        <strain evidence="11">BECK_BY7</strain>
    </source>
</reference>
<dbReference type="GO" id="GO:0006879">
    <property type="term" value="P:intracellular iron ion homeostasis"/>
    <property type="evidence" value="ECO:0007669"/>
    <property type="project" value="UniProtKB-KW"/>
</dbReference>
<feature type="binding site" evidence="9">
    <location>
        <position position="123"/>
    </location>
    <ligand>
        <name>Fe cation</name>
        <dbReference type="ChEBI" id="CHEBI:24875"/>
        <label>2</label>
    </ligand>
</feature>
<dbReference type="PANTHER" id="PTHR30295:SF0">
    <property type="entry name" value="BACTERIOFERRITIN"/>
    <property type="match status" value="1"/>
</dbReference>
<evidence type="ECO:0000259" key="10">
    <source>
        <dbReference type="PROSITE" id="PS50905"/>
    </source>
</evidence>
<keyword evidence="4" id="KW-0349">Heme</keyword>
<comment type="function">
    <text evidence="8">Iron-storage protein, whose ferroxidase center binds Fe(2+), oxidizes it using dioxygen to Fe(3+), and participates in the subsequent Fe(3+) oxide mineral core formation within the central cavity of the BFR protein shell.</text>
</comment>
<name>A0A450WY29_9GAMM</name>
<evidence type="ECO:0000313" key="11">
    <source>
        <dbReference type="EMBL" id="VFK21926.1"/>
    </source>
</evidence>
<protein>
    <recommendedName>
        <fullName evidence="8">Bacterioferritin</fullName>
        <ecNumber evidence="8">1.16.3.1</ecNumber>
    </recommendedName>
</protein>
<feature type="binding site" evidence="9">
    <location>
        <position position="49"/>
    </location>
    <ligand>
        <name>Fe cation</name>
        <dbReference type="ChEBI" id="CHEBI:24875"/>
        <label>2</label>
    </ligand>
</feature>
<dbReference type="PROSITE" id="PS50905">
    <property type="entry name" value="FERRITIN_LIKE"/>
    <property type="match status" value="1"/>
</dbReference>
<feature type="binding site" evidence="9">
    <location>
        <position position="52"/>
    </location>
    <ligand>
        <name>Fe cation</name>
        <dbReference type="ChEBI" id="CHEBI:24875"/>
        <label>1</label>
    </ligand>
</feature>
<organism evidence="11">
    <name type="scientific">Candidatus Kentrum sp. LFY</name>
    <dbReference type="NCBI Taxonomy" id="2126342"/>
    <lineage>
        <taxon>Bacteria</taxon>
        <taxon>Pseudomonadati</taxon>
        <taxon>Pseudomonadota</taxon>
        <taxon>Gammaproteobacteria</taxon>
        <taxon>Candidatus Kentrum</taxon>
    </lineage>
</organism>
<dbReference type="PANTHER" id="PTHR30295">
    <property type="entry name" value="BACTERIOFERRITIN"/>
    <property type="match status" value="1"/>
</dbReference>
<evidence type="ECO:0000256" key="3">
    <source>
        <dbReference type="ARBA" id="ARBA00022434"/>
    </source>
</evidence>
<evidence type="ECO:0000256" key="2">
    <source>
        <dbReference type="ARBA" id="ARBA00008093"/>
    </source>
</evidence>
<feature type="binding site" evidence="9">
    <location>
        <position position="49"/>
    </location>
    <ligand>
        <name>Fe cation</name>
        <dbReference type="ChEBI" id="CHEBI:24875"/>
        <label>1</label>
    </ligand>
</feature>
<dbReference type="GO" id="GO:0005829">
    <property type="term" value="C:cytosol"/>
    <property type="evidence" value="ECO:0007669"/>
    <property type="project" value="TreeGrafter"/>
</dbReference>
<feature type="binding site" evidence="9">
    <location>
        <position position="92"/>
    </location>
    <ligand>
        <name>Fe cation</name>
        <dbReference type="ChEBI" id="CHEBI:24875"/>
        <label>2</label>
    </ligand>
</feature>
<comment type="similarity">
    <text evidence="2 8">Belongs to the bacterioferritin family.</text>
</comment>
<feature type="binding site" evidence="9">
    <location>
        <position position="48"/>
    </location>
    <ligand>
        <name>Fe cation</name>
        <dbReference type="ChEBI" id="CHEBI:24875"/>
        <label>3</label>
    </ligand>
</feature>
<dbReference type="PRINTS" id="PR00601">
    <property type="entry name" value="BACFERRITIN"/>
</dbReference>
<proteinExistence type="inferred from homology"/>
<feature type="binding site" evidence="9">
    <location>
        <position position="16"/>
    </location>
    <ligand>
        <name>Fe cation</name>
        <dbReference type="ChEBI" id="CHEBI:24875"/>
        <label>1</label>
    </ligand>
</feature>
<dbReference type="EMBL" id="CAADFN010000107">
    <property type="protein sequence ID" value="VFK21926.1"/>
    <property type="molecule type" value="Genomic_DNA"/>
</dbReference>
<feature type="binding site" description="axial binding residue" evidence="9">
    <location>
        <position position="50"/>
    </location>
    <ligand>
        <name>heme b</name>
        <dbReference type="ChEBI" id="CHEBI:60344"/>
        <note>ligand shared between dimeric partners</note>
    </ligand>
    <ligandPart>
        <name>Fe</name>
        <dbReference type="ChEBI" id="CHEBI:18248"/>
    </ligandPart>
</feature>
<dbReference type="InterPro" id="IPR008331">
    <property type="entry name" value="Ferritin_DPS_dom"/>
</dbReference>
<dbReference type="SUPFAM" id="SSF47240">
    <property type="entry name" value="Ferritin-like"/>
    <property type="match status" value="1"/>
</dbReference>
<accession>A0A450WY29</accession>
<dbReference type="InterPro" id="IPR012347">
    <property type="entry name" value="Ferritin-like"/>
</dbReference>
<dbReference type="Pfam" id="PF00210">
    <property type="entry name" value="Ferritin"/>
    <property type="match status" value="1"/>
</dbReference>
<dbReference type="GO" id="GO:0004322">
    <property type="term" value="F:ferroxidase activity"/>
    <property type="evidence" value="ECO:0007669"/>
    <property type="project" value="UniProtKB-EC"/>
</dbReference>
<evidence type="ECO:0000256" key="7">
    <source>
        <dbReference type="ARBA" id="ARBA00036243"/>
    </source>
</evidence>
<keyword evidence="5 8" id="KW-0479">Metal-binding</keyword>
<feature type="binding site" evidence="9">
    <location>
        <position position="123"/>
    </location>
    <ligand>
        <name>Fe cation</name>
        <dbReference type="ChEBI" id="CHEBI:24875"/>
        <label>1</label>
    </ligand>
</feature>
<dbReference type="GO" id="GO:0020037">
    <property type="term" value="F:heme binding"/>
    <property type="evidence" value="ECO:0007669"/>
    <property type="project" value="TreeGrafter"/>
</dbReference>
<dbReference type="PIRSF" id="PIRSF002560">
    <property type="entry name" value="Bacterioferritin"/>
    <property type="match status" value="1"/>
</dbReference>
<dbReference type="Gene3D" id="1.20.1260.10">
    <property type="match status" value="1"/>
</dbReference>
<evidence type="ECO:0000256" key="1">
    <source>
        <dbReference type="ARBA" id="ARBA00001970"/>
    </source>
</evidence>
<evidence type="ECO:0000256" key="5">
    <source>
        <dbReference type="ARBA" id="ARBA00022723"/>
    </source>
</evidence>
<gene>
    <name evidence="11" type="ORF">BECKLFY1418C_GA0070996_11079</name>
</gene>
<feature type="domain" description="Ferritin-like diiron" evidence="10">
    <location>
        <begin position="1"/>
        <end position="141"/>
    </location>
</feature>
<dbReference type="InterPro" id="IPR009078">
    <property type="entry name" value="Ferritin-like_SF"/>
</dbReference>
<feature type="binding site" evidence="9">
    <location>
        <position position="126"/>
    </location>
    <ligand>
        <name>Fe cation</name>
        <dbReference type="ChEBI" id="CHEBI:24875"/>
        <label>2</label>
    </ligand>
</feature>
<evidence type="ECO:0000256" key="8">
    <source>
        <dbReference type="PIRNR" id="PIRNR002560"/>
    </source>
</evidence>
<comment type="cofactor">
    <cofactor evidence="1">
        <name>heme b</name>
        <dbReference type="ChEBI" id="CHEBI:60344"/>
    </cofactor>
</comment>
<dbReference type="InterPro" id="IPR009040">
    <property type="entry name" value="Ferritin-like_diiron"/>
</dbReference>
<evidence type="ECO:0000256" key="4">
    <source>
        <dbReference type="ARBA" id="ARBA00022617"/>
    </source>
</evidence>
<dbReference type="GO" id="GO:0006826">
    <property type="term" value="P:iron ion transport"/>
    <property type="evidence" value="ECO:0007669"/>
    <property type="project" value="InterPro"/>
</dbReference>
<keyword evidence="6 8" id="KW-0408">Iron</keyword>
<keyword evidence="3 8" id="KW-0409">Iron storage</keyword>
<dbReference type="EC" id="1.16.3.1" evidence="8"/>
<evidence type="ECO:0000256" key="6">
    <source>
        <dbReference type="ARBA" id="ARBA00023004"/>
    </source>
</evidence>
<dbReference type="InterPro" id="IPR002024">
    <property type="entry name" value="Bacterioferritin"/>
</dbReference>
<dbReference type="GO" id="GO:0008199">
    <property type="term" value="F:ferric iron binding"/>
    <property type="evidence" value="ECO:0007669"/>
    <property type="project" value="InterPro"/>
</dbReference>
<dbReference type="AlphaFoldDB" id="A0A450WY29"/>